<evidence type="ECO:0000256" key="10">
    <source>
        <dbReference type="ARBA" id="ARBA00022884"/>
    </source>
</evidence>
<dbReference type="InterPro" id="IPR049560">
    <property type="entry name" value="MeTrfase_RsmB-F_NOP2_cat"/>
</dbReference>
<keyword evidence="9 14" id="KW-0949">S-adenosyl-L-methionine</keyword>
<comment type="subcellular location">
    <subcellularLocation>
        <location evidence="2">Cytoplasm</location>
    </subcellularLocation>
</comment>
<dbReference type="InterPro" id="IPR035926">
    <property type="entry name" value="NusB-like_sf"/>
</dbReference>
<dbReference type="InterPro" id="IPR001678">
    <property type="entry name" value="MeTrfase_RsmB-F_NOP2_dom"/>
</dbReference>
<protein>
    <recommendedName>
        <fullName evidence="4">16S rRNA (cytosine(967)-C(5))-methyltransferase</fullName>
        <ecNumber evidence="4">2.1.1.176</ecNumber>
    </recommendedName>
    <alternativeName>
        <fullName evidence="11">16S rRNA m5C967 methyltransferase</fullName>
    </alternativeName>
    <alternativeName>
        <fullName evidence="12">rRNA (cytosine-C(5)-)-methyltransferase RsmB</fullName>
    </alternativeName>
</protein>
<dbReference type="PANTHER" id="PTHR22807:SF61">
    <property type="entry name" value="NOL1_NOP2_SUN FAMILY PROTEIN _ ANTITERMINATION NUSB DOMAIN-CONTAINING PROTEIN"/>
    <property type="match status" value="1"/>
</dbReference>
<dbReference type="InterPro" id="IPR023267">
    <property type="entry name" value="RCMT"/>
</dbReference>
<keyword evidence="7 14" id="KW-0489">Methyltransferase</keyword>
<evidence type="ECO:0000256" key="12">
    <source>
        <dbReference type="ARBA" id="ARBA00031088"/>
    </source>
</evidence>
<dbReference type="PRINTS" id="PR02008">
    <property type="entry name" value="RCMTFAMILY"/>
</dbReference>
<comment type="caution">
    <text evidence="16">The sequence shown here is derived from an EMBL/GenBank/DDBJ whole genome shotgun (WGS) entry which is preliminary data.</text>
</comment>
<evidence type="ECO:0000313" key="16">
    <source>
        <dbReference type="EMBL" id="KGJ94763.1"/>
    </source>
</evidence>
<evidence type="ECO:0000313" key="17">
    <source>
        <dbReference type="Proteomes" id="UP000029843"/>
    </source>
</evidence>
<dbReference type="Proteomes" id="UP000029843">
    <property type="component" value="Unassembled WGS sequence"/>
</dbReference>
<evidence type="ECO:0000256" key="6">
    <source>
        <dbReference type="ARBA" id="ARBA00022552"/>
    </source>
</evidence>
<evidence type="ECO:0000256" key="5">
    <source>
        <dbReference type="ARBA" id="ARBA00022490"/>
    </source>
</evidence>
<dbReference type="Gene3D" id="1.10.940.10">
    <property type="entry name" value="NusB-like"/>
    <property type="match status" value="1"/>
</dbReference>
<evidence type="ECO:0000256" key="9">
    <source>
        <dbReference type="ARBA" id="ARBA00022691"/>
    </source>
</evidence>
<dbReference type="CDD" id="cd02440">
    <property type="entry name" value="AdoMet_MTases"/>
    <property type="match status" value="1"/>
</dbReference>
<dbReference type="Gene3D" id="1.10.287.730">
    <property type="entry name" value="Helix hairpin bin"/>
    <property type="match status" value="1"/>
</dbReference>
<evidence type="ECO:0000256" key="13">
    <source>
        <dbReference type="ARBA" id="ARBA00047283"/>
    </source>
</evidence>
<dbReference type="SUPFAM" id="SSF53335">
    <property type="entry name" value="S-adenosyl-L-methionine-dependent methyltransferases"/>
    <property type="match status" value="1"/>
</dbReference>
<dbReference type="PATRIC" id="fig|28229.4.peg.972"/>
<comment type="catalytic activity">
    <reaction evidence="13">
        <text>cytidine(967) in 16S rRNA + S-adenosyl-L-methionine = 5-methylcytidine(967) in 16S rRNA + S-adenosyl-L-homocysteine + H(+)</text>
        <dbReference type="Rhea" id="RHEA:42748"/>
        <dbReference type="Rhea" id="RHEA-COMP:10219"/>
        <dbReference type="Rhea" id="RHEA-COMP:10220"/>
        <dbReference type="ChEBI" id="CHEBI:15378"/>
        <dbReference type="ChEBI" id="CHEBI:57856"/>
        <dbReference type="ChEBI" id="CHEBI:59789"/>
        <dbReference type="ChEBI" id="CHEBI:74483"/>
        <dbReference type="ChEBI" id="CHEBI:82748"/>
        <dbReference type="EC" id="2.1.1.176"/>
    </reaction>
</comment>
<feature type="binding site" evidence="14">
    <location>
        <position position="282"/>
    </location>
    <ligand>
        <name>S-adenosyl-L-methionine</name>
        <dbReference type="ChEBI" id="CHEBI:59789"/>
    </ligand>
</feature>
<evidence type="ECO:0000256" key="2">
    <source>
        <dbReference type="ARBA" id="ARBA00004496"/>
    </source>
</evidence>
<sequence length="440" mass="49930">MTINIRALAAKCCYAVIDQGRSLSDELPKQQDKLIGKDKGLLQEICYGVLRYLPELENDVRHLMQKPLKGKQRVFHFLLLVGVYQIRYMRIPDHAAVSETVSATSTLKNRHMKALVNAVLRGFLRTLEAESKQGNQAEKILPEPIKYNHPSWFIKKIQQGYPEEWQNILNANQEKPPMWLRVNQQHHTSEHYQVLLMEAKIDIAYIEPNSQAICLTKPVDVAKLPGFEDGWVSIQDGAAQQAARLLDCQPNDVVLDCCAAPGGKTCHIIEQTPDIASMIAIDIEESRLVRVHENLKRLNLTAEVITADAATQEWWSGEQFDRILLDAPCSGTGVIRRHPDIKWLRKADDIDKLVVLQQKILDNIWSLLKPGGTLLYATCSILPEENCQQISRFIEQNQNAQLIAITRNNADTDENAIGWQLLPDAENMDGFYYAKLLKLK</sequence>
<feature type="binding site" evidence="14">
    <location>
        <position position="326"/>
    </location>
    <ligand>
        <name>S-adenosyl-L-methionine</name>
        <dbReference type="ChEBI" id="CHEBI:59789"/>
    </ligand>
</feature>
<feature type="domain" description="SAM-dependent MTase RsmB/NOP-type" evidence="15">
    <location>
        <begin position="168"/>
        <end position="439"/>
    </location>
</feature>
<accession>A0A099KYN6</accession>
<dbReference type="GO" id="GO:0003723">
    <property type="term" value="F:RNA binding"/>
    <property type="evidence" value="ECO:0007669"/>
    <property type="project" value="UniProtKB-UniRule"/>
</dbReference>
<dbReference type="PROSITE" id="PS51686">
    <property type="entry name" value="SAM_MT_RSMB_NOP"/>
    <property type="match status" value="1"/>
</dbReference>
<dbReference type="FunFam" id="3.30.70.1170:FF:000002">
    <property type="entry name" value="Ribosomal RNA small subunit methyltransferase B"/>
    <property type="match status" value="1"/>
</dbReference>
<keyword evidence="5" id="KW-0963">Cytoplasm</keyword>
<dbReference type="InterPro" id="IPR004573">
    <property type="entry name" value="rRNA_ssu_MeTfrase_B"/>
</dbReference>
<dbReference type="EMBL" id="JQED01000005">
    <property type="protein sequence ID" value="KGJ94763.1"/>
    <property type="molecule type" value="Genomic_DNA"/>
</dbReference>
<dbReference type="InterPro" id="IPR018314">
    <property type="entry name" value="RsmB/NOL1/NOP2-like_CS"/>
</dbReference>
<evidence type="ECO:0000256" key="7">
    <source>
        <dbReference type="ARBA" id="ARBA00022603"/>
    </source>
</evidence>
<reference evidence="16 17" key="1">
    <citation type="submission" date="2014-08" db="EMBL/GenBank/DDBJ databases">
        <title>Genomic and Phenotypic Diversity of Colwellia psychrerythraea strains from Disparate Marine Basins.</title>
        <authorList>
            <person name="Techtmann S.M."/>
            <person name="Stelling S.C."/>
            <person name="Utturkar S.M."/>
            <person name="Alshibli N."/>
            <person name="Harris A."/>
            <person name="Brown S.D."/>
            <person name="Hazen T.C."/>
        </authorList>
    </citation>
    <scope>NUCLEOTIDE SEQUENCE [LARGE SCALE GENOMIC DNA]</scope>
    <source>
        <strain evidence="16 17">ND2E</strain>
    </source>
</reference>
<dbReference type="Pfam" id="PF22458">
    <property type="entry name" value="RsmF-B_ferredox"/>
    <property type="match status" value="1"/>
</dbReference>
<dbReference type="FunFam" id="3.40.50.150:FF:000022">
    <property type="entry name" value="Ribosomal RNA small subunit methyltransferase B"/>
    <property type="match status" value="1"/>
</dbReference>
<dbReference type="RefSeq" id="WP_033092668.1">
    <property type="nucleotide sequence ID" value="NZ_JQED01000005.1"/>
</dbReference>
<keyword evidence="8 14" id="KW-0808">Transferase</keyword>
<dbReference type="GO" id="GO:0009383">
    <property type="term" value="F:rRNA (cytosine-C5-)-methyltransferase activity"/>
    <property type="evidence" value="ECO:0007669"/>
    <property type="project" value="TreeGrafter"/>
</dbReference>
<keyword evidence="10 14" id="KW-0694">RNA-binding</keyword>
<dbReference type="Gene3D" id="3.40.50.150">
    <property type="entry name" value="Vaccinia Virus protein VP39"/>
    <property type="match status" value="1"/>
</dbReference>
<dbReference type="EC" id="2.1.1.176" evidence="4"/>
<comment type="similarity">
    <text evidence="3 14">Belongs to the class I-like SAM-binding methyltransferase superfamily. RsmB/NOP family.</text>
</comment>
<dbReference type="NCBIfam" id="NF011494">
    <property type="entry name" value="PRK14902.1"/>
    <property type="match status" value="1"/>
</dbReference>
<dbReference type="PROSITE" id="PS01153">
    <property type="entry name" value="NOL1_NOP2_SUN"/>
    <property type="match status" value="1"/>
</dbReference>
<evidence type="ECO:0000256" key="8">
    <source>
        <dbReference type="ARBA" id="ARBA00022679"/>
    </source>
</evidence>
<dbReference type="SUPFAM" id="SSF48013">
    <property type="entry name" value="NusB-like"/>
    <property type="match status" value="1"/>
</dbReference>
<evidence type="ECO:0000256" key="4">
    <source>
        <dbReference type="ARBA" id="ARBA00012140"/>
    </source>
</evidence>
<evidence type="ECO:0000256" key="3">
    <source>
        <dbReference type="ARBA" id="ARBA00007494"/>
    </source>
</evidence>
<dbReference type="Pfam" id="PF01189">
    <property type="entry name" value="Methyltr_RsmB-F"/>
    <property type="match status" value="1"/>
</dbReference>
<feature type="active site" description="Nucleophile" evidence="14">
    <location>
        <position position="379"/>
    </location>
</feature>
<organism evidence="16 17">
    <name type="scientific">Colwellia psychrerythraea</name>
    <name type="common">Vibrio psychroerythus</name>
    <dbReference type="NCBI Taxonomy" id="28229"/>
    <lineage>
        <taxon>Bacteria</taxon>
        <taxon>Pseudomonadati</taxon>
        <taxon>Pseudomonadota</taxon>
        <taxon>Gammaproteobacteria</taxon>
        <taxon>Alteromonadales</taxon>
        <taxon>Colwelliaceae</taxon>
        <taxon>Colwellia</taxon>
    </lineage>
</organism>
<dbReference type="GO" id="GO:0070475">
    <property type="term" value="P:rRNA base methylation"/>
    <property type="evidence" value="ECO:0007669"/>
    <property type="project" value="TreeGrafter"/>
</dbReference>
<dbReference type="GO" id="GO:0005829">
    <property type="term" value="C:cytosol"/>
    <property type="evidence" value="ECO:0007669"/>
    <property type="project" value="TreeGrafter"/>
</dbReference>
<dbReference type="Gene3D" id="3.30.70.1170">
    <property type="entry name" value="Sun protein, domain 3"/>
    <property type="match status" value="1"/>
</dbReference>
<name>A0A099KYN6_COLPS</name>
<proteinExistence type="inferred from homology"/>
<dbReference type="NCBIfam" id="TIGR00563">
    <property type="entry name" value="rsmB"/>
    <property type="match status" value="1"/>
</dbReference>
<dbReference type="OrthoDB" id="9810297at2"/>
<dbReference type="GO" id="GO:0006355">
    <property type="term" value="P:regulation of DNA-templated transcription"/>
    <property type="evidence" value="ECO:0007669"/>
    <property type="project" value="InterPro"/>
</dbReference>
<dbReference type="NCBIfam" id="NF008149">
    <property type="entry name" value="PRK10901.1"/>
    <property type="match status" value="1"/>
</dbReference>
<feature type="binding site" evidence="14">
    <location>
        <begin position="258"/>
        <end position="264"/>
    </location>
    <ligand>
        <name>S-adenosyl-L-methionine</name>
        <dbReference type="ChEBI" id="CHEBI:59789"/>
    </ligand>
</feature>
<evidence type="ECO:0000259" key="15">
    <source>
        <dbReference type="PROSITE" id="PS51686"/>
    </source>
</evidence>
<dbReference type="InterPro" id="IPR006027">
    <property type="entry name" value="NusB_RsmB_TIM44"/>
</dbReference>
<evidence type="ECO:0000256" key="1">
    <source>
        <dbReference type="ARBA" id="ARBA00002724"/>
    </source>
</evidence>
<keyword evidence="6" id="KW-0698">rRNA processing</keyword>
<dbReference type="InterPro" id="IPR054728">
    <property type="entry name" value="RsmB-like_ferredoxin"/>
</dbReference>
<feature type="binding site" evidence="14">
    <location>
        <position position="308"/>
    </location>
    <ligand>
        <name>S-adenosyl-L-methionine</name>
        <dbReference type="ChEBI" id="CHEBI:59789"/>
    </ligand>
</feature>
<evidence type="ECO:0000256" key="14">
    <source>
        <dbReference type="PROSITE-ProRule" id="PRU01023"/>
    </source>
</evidence>
<dbReference type="PANTHER" id="PTHR22807">
    <property type="entry name" value="NOP2 YEAST -RELATED NOL1/NOP2/FMU SUN DOMAIN-CONTAINING"/>
    <property type="match status" value="1"/>
</dbReference>
<dbReference type="AlphaFoldDB" id="A0A099KYN6"/>
<comment type="function">
    <text evidence="1">Specifically methylates the cytosine at position 967 (m5C967) of 16S rRNA.</text>
</comment>
<dbReference type="Pfam" id="PF01029">
    <property type="entry name" value="NusB"/>
    <property type="match status" value="1"/>
</dbReference>
<gene>
    <name evidence="16" type="ORF">ND2E_1952</name>
</gene>
<evidence type="ECO:0000256" key="11">
    <source>
        <dbReference type="ARBA" id="ARBA00030399"/>
    </source>
</evidence>
<dbReference type="InterPro" id="IPR029063">
    <property type="entry name" value="SAM-dependent_MTases_sf"/>
</dbReference>